<evidence type="ECO:0000313" key="3">
    <source>
        <dbReference type="EMBL" id="WOE76187.1"/>
    </source>
</evidence>
<name>A0AA97I1M0_9SPHN</name>
<dbReference type="KEGG" id="acoa:RB602_05605"/>
<organism evidence="3 4">
    <name type="scientific">Alterisphingorhabdus coralli</name>
    <dbReference type="NCBI Taxonomy" id="3071408"/>
    <lineage>
        <taxon>Bacteria</taxon>
        <taxon>Pseudomonadati</taxon>
        <taxon>Pseudomonadota</taxon>
        <taxon>Alphaproteobacteria</taxon>
        <taxon>Sphingomonadales</taxon>
        <taxon>Sphingomonadaceae</taxon>
        <taxon>Alterisphingorhabdus (ex Yan et al. 2024)</taxon>
    </lineage>
</organism>
<evidence type="ECO:0000313" key="4">
    <source>
        <dbReference type="Proteomes" id="UP001302429"/>
    </source>
</evidence>
<dbReference type="PANTHER" id="PTHR33755">
    <property type="entry name" value="TOXIN PARE1-RELATED"/>
    <property type="match status" value="1"/>
</dbReference>
<keyword evidence="2" id="KW-1277">Toxin-antitoxin system</keyword>
<sequence length="99" mass="11650">MPFDLMWSRVAENDLDEIWYSIAVDDPDAADRQLDRILSVLLKLQDYPEMGRARDDIAPDLRGIAKDNYLILYWANRKMEQVKIMRILHAKRDIAGLFQ</sequence>
<dbReference type="InterPro" id="IPR051803">
    <property type="entry name" value="TA_system_RelE-like_toxin"/>
</dbReference>
<gene>
    <name evidence="3" type="ORF">RB602_05605</name>
</gene>
<dbReference type="EMBL" id="CP136594">
    <property type="protein sequence ID" value="WOE76187.1"/>
    <property type="molecule type" value="Genomic_DNA"/>
</dbReference>
<dbReference type="RefSeq" id="WP_317083711.1">
    <property type="nucleotide sequence ID" value="NZ_CP136594.1"/>
</dbReference>
<evidence type="ECO:0000256" key="2">
    <source>
        <dbReference type="ARBA" id="ARBA00022649"/>
    </source>
</evidence>
<reference evidence="3 4" key="1">
    <citation type="submission" date="2023-10" db="EMBL/GenBank/DDBJ databases">
        <title>Complete genome sequence of a Sphingomonadaceae bacterium.</title>
        <authorList>
            <person name="Yan C."/>
        </authorList>
    </citation>
    <scope>NUCLEOTIDE SEQUENCE [LARGE SCALE GENOMIC DNA]</scope>
    <source>
        <strain evidence="3 4">SCSIO 66989</strain>
    </source>
</reference>
<proteinExistence type="inferred from homology"/>
<evidence type="ECO:0000256" key="1">
    <source>
        <dbReference type="ARBA" id="ARBA00006226"/>
    </source>
</evidence>
<dbReference type="InterPro" id="IPR035093">
    <property type="entry name" value="RelE/ParE_toxin_dom_sf"/>
</dbReference>
<dbReference type="AlphaFoldDB" id="A0AA97I1M0"/>
<dbReference type="Pfam" id="PF05016">
    <property type="entry name" value="ParE_toxin"/>
    <property type="match status" value="1"/>
</dbReference>
<dbReference type="Gene3D" id="3.30.2310.20">
    <property type="entry name" value="RelE-like"/>
    <property type="match status" value="1"/>
</dbReference>
<accession>A0AA97I1M0</accession>
<keyword evidence="4" id="KW-1185">Reference proteome</keyword>
<dbReference type="InterPro" id="IPR007712">
    <property type="entry name" value="RelE/ParE_toxin"/>
</dbReference>
<protein>
    <submittedName>
        <fullName evidence="3">Type II toxin-antitoxin system RelE/ParE family toxin</fullName>
    </submittedName>
</protein>
<comment type="similarity">
    <text evidence="1">Belongs to the RelE toxin family.</text>
</comment>
<dbReference type="Proteomes" id="UP001302429">
    <property type="component" value="Chromosome"/>
</dbReference>